<dbReference type="Gene3D" id="3.40.630.30">
    <property type="match status" value="1"/>
</dbReference>
<dbReference type="RefSeq" id="WP_163732681.1">
    <property type="nucleotide sequence ID" value="NZ_AP022601.1"/>
</dbReference>
<dbReference type="InterPro" id="IPR016181">
    <property type="entry name" value="Acyl_CoA_acyltransferase"/>
</dbReference>
<dbReference type="PANTHER" id="PTHR31435:SF10">
    <property type="entry name" value="BSR4717 PROTEIN"/>
    <property type="match status" value="1"/>
</dbReference>
<feature type="domain" description="N-acetyltransferase" evidence="1">
    <location>
        <begin position="11"/>
        <end position="97"/>
    </location>
</feature>
<protein>
    <submittedName>
        <fullName evidence="2">N-acetyltransferase</fullName>
    </submittedName>
</protein>
<proteinExistence type="predicted"/>
<dbReference type="CDD" id="cd04301">
    <property type="entry name" value="NAT_SF"/>
    <property type="match status" value="1"/>
</dbReference>
<dbReference type="Proteomes" id="UP000465785">
    <property type="component" value="Chromosome"/>
</dbReference>
<dbReference type="InterPro" id="IPR045057">
    <property type="entry name" value="Gcn5-rel_NAT"/>
</dbReference>
<dbReference type="EMBL" id="AP022601">
    <property type="protein sequence ID" value="BBY94705.1"/>
    <property type="molecule type" value="Genomic_DNA"/>
</dbReference>
<dbReference type="SUPFAM" id="SSF55729">
    <property type="entry name" value="Acyl-CoA N-acyltransferases (Nat)"/>
    <property type="match status" value="1"/>
</dbReference>
<keyword evidence="3" id="KW-1185">Reference proteome</keyword>
<dbReference type="PROSITE" id="PS51729">
    <property type="entry name" value="GNAT_YJDJ"/>
    <property type="match status" value="1"/>
</dbReference>
<reference evidence="2 3" key="1">
    <citation type="journal article" date="2019" name="Emerg. Microbes Infect.">
        <title>Comprehensive subspecies identification of 175 nontuberculous mycobacteria species based on 7547 genomic profiles.</title>
        <authorList>
            <person name="Matsumoto Y."/>
            <person name="Kinjo T."/>
            <person name="Motooka D."/>
            <person name="Nabeya D."/>
            <person name="Jung N."/>
            <person name="Uechi K."/>
            <person name="Horii T."/>
            <person name="Iida T."/>
            <person name="Fujita J."/>
            <person name="Nakamura S."/>
        </authorList>
    </citation>
    <scope>NUCLEOTIDE SEQUENCE [LARGE SCALE GENOMIC DNA]</scope>
    <source>
        <strain evidence="2 3">JCM 6399</strain>
    </source>
</reference>
<evidence type="ECO:0000313" key="2">
    <source>
        <dbReference type="EMBL" id="BBY94705.1"/>
    </source>
</evidence>
<organism evidence="2 3">
    <name type="scientific">Mycobacterium gallinarum</name>
    <dbReference type="NCBI Taxonomy" id="39689"/>
    <lineage>
        <taxon>Bacteria</taxon>
        <taxon>Bacillati</taxon>
        <taxon>Actinomycetota</taxon>
        <taxon>Actinomycetes</taxon>
        <taxon>Mycobacteriales</taxon>
        <taxon>Mycobacteriaceae</taxon>
        <taxon>Mycobacterium</taxon>
    </lineage>
</organism>
<gene>
    <name evidence="2" type="ORF">MGALJ_43740</name>
</gene>
<sequence length="98" mass="10608">MATDKTGATTTVNKEADRFTISVDGTVAGFTEISDSDGQRTFPHTEVDDAFQGRGLASILIGEALQQTKDEGLRIVPVCSMVRSYVEKHPEFDDVVDA</sequence>
<dbReference type="AlphaFoldDB" id="A0A9W4FH18"/>
<name>A0A9W4FH18_9MYCO</name>
<evidence type="ECO:0000313" key="3">
    <source>
        <dbReference type="Proteomes" id="UP000465785"/>
    </source>
</evidence>
<dbReference type="InterPro" id="IPR031165">
    <property type="entry name" value="GNAT_YJDJ"/>
</dbReference>
<evidence type="ECO:0000259" key="1">
    <source>
        <dbReference type="PROSITE" id="PS51729"/>
    </source>
</evidence>
<dbReference type="KEGG" id="mgau:MGALJ_43740"/>
<dbReference type="PANTHER" id="PTHR31435">
    <property type="entry name" value="PROTEIN NATD1"/>
    <property type="match status" value="1"/>
</dbReference>
<dbReference type="Pfam" id="PF14542">
    <property type="entry name" value="Acetyltransf_CG"/>
    <property type="match status" value="1"/>
</dbReference>
<accession>A0A9W4FH18</accession>